<evidence type="ECO:0000256" key="3">
    <source>
        <dbReference type="ARBA" id="ARBA00023163"/>
    </source>
</evidence>
<dbReference type="AlphaFoldDB" id="A0A9X2G7I8"/>
<dbReference type="RefSeq" id="WP_253839409.1">
    <property type="nucleotide sequence ID" value="NZ_JAMTCS010000015.1"/>
</dbReference>
<accession>A0A9X2G7I8</accession>
<dbReference type="PRINTS" id="PR00455">
    <property type="entry name" value="HTHTETR"/>
</dbReference>
<sequence>MPRPRKFEEAEVIASAGRVFAESGYAGTSVDDLVAATGLGRQSLYNAFGGKKELFMRAFLSDTEDAVAAVEAVRHGTDSPIGRIRAQLVKVAVTYGSAQAQPPLFVKAAMELSARDAEVQASALKAFDDMSAHYAACVADAQGAGEVDATADADALGAFFLALIEGMAALGGAGVSRASLTTIGLTSLAAIPLTDRGRDALETSAGDWS</sequence>
<organism evidence="6 7">
    <name type="scientific">Promicromonospora thailandica</name>
    <dbReference type="NCBI Taxonomy" id="765201"/>
    <lineage>
        <taxon>Bacteria</taxon>
        <taxon>Bacillati</taxon>
        <taxon>Actinomycetota</taxon>
        <taxon>Actinomycetes</taxon>
        <taxon>Micrococcales</taxon>
        <taxon>Promicromonosporaceae</taxon>
        <taxon>Promicromonospora</taxon>
    </lineage>
</organism>
<protein>
    <submittedName>
        <fullName evidence="6">Transcriptional regulator, TetR family</fullName>
    </submittedName>
</protein>
<evidence type="ECO:0000313" key="6">
    <source>
        <dbReference type="EMBL" id="MCP2267065.1"/>
    </source>
</evidence>
<keyword evidence="2 4" id="KW-0238">DNA-binding</keyword>
<dbReference type="EMBL" id="JAMTCS010000015">
    <property type="protein sequence ID" value="MCP2267065.1"/>
    <property type="molecule type" value="Genomic_DNA"/>
</dbReference>
<keyword evidence="1" id="KW-0805">Transcription regulation</keyword>
<keyword evidence="3" id="KW-0804">Transcription</keyword>
<name>A0A9X2G7I8_9MICO</name>
<dbReference type="InterPro" id="IPR001647">
    <property type="entry name" value="HTH_TetR"/>
</dbReference>
<comment type="caution">
    <text evidence="6">The sequence shown here is derived from an EMBL/GenBank/DDBJ whole genome shotgun (WGS) entry which is preliminary data.</text>
</comment>
<evidence type="ECO:0000259" key="5">
    <source>
        <dbReference type="PROSITE" id="PS50977"/>
    </source>
</evidence>
<keyword evidence="7" id="KW-1185">Reference proteome</keyword>
<dbReference type="InterPro" id="IPR036271">
    <property type="entry name" value="Tet_transcr_reg_TetR-rel_C_sf"/>
</dbReference>
<reference evidence="6" key="1">
    <citation type="submission" date="2022-06" db="EMBL/GenBank/DDBJ databases">
        <title>Genomic Encyclopedia of Archaeal and Bacterial Type Strains, Phase II (KMG-II): from individual species to whole genera.</title>
        <authorList>
            <person name="Goeker M."/>
        </authorList>
    </citation>
    <scope>NUCLEOTIDE SEQUENCE</scope>
    <source>
        <strain evidence="6">DSM 26652</strain>
    </source>
</reference>
<dbReference type="Pfam" id="PF00440">
    <property type="entry name" value="TetR_N"/>
    <property type="match status" value="1"/>
</dbReference>
<dbReference type="GO" id="GO:0003677">
    <property type="term" value="F:DNA binding"/>
    <property type="evidence" value="ECO:0007669"/>
    <property type="project" value="UniProtKB-UniRule"/>
</dbReference>
<evidence type="ECO:0000256" key="4">
    <source>
        <dbReference type="PROSITE-ProRule" id="PRU00335"/>
    </source>
</evidence>
<dbReference type="PROSITE" id="PS50977">
    <property type="entry name" value="HTH_TETR_2"/>
    <property type="match status" value="1"/>
</dbReference>
<feature type="DNA-binding region" description="H-T-H motif" evidence="4">
    <location>
        <begin position="29"/>
        <end position="48"/>
    </location>
</feature>
<dbReference type="InterPro" id="IPR011075">
    <property type="entry name" value="TetR_C"/>
</dbReference>
<evidence type="ECO:0000313" key="7">
    <source>
        <dbReference type="Proteomes" id="UP001139493"/>
    </source>
</evidence>
<dbReference type="InterPro" id="IPR009057">
    <property type="entry name" value="Homeodomain-like_sf"/>
</dbReference>
<dbReference type="Gene3D" id="1.10.10.60">
    <property type="entry name" value="Homeodomain-like"/>
    <property type="match status" value="1"/>
</dbReference>
<dbReference type="SUPFAM" id="SSF46689">
    <property type="entry name" value="Homeodomain-like"/>
    <property type="match status" value="1"/>
</dbReference>
<evidence type="ECO:0000256" key="1">
    <source>
        <dbReference type="ARBA" id="ARBA00023015"/>
    </source>
</evidence>
<dbReference type="Gene3D" id="1.10.357.10">
    <property type="entry name" value="Tetracycline Repressor, domain 2"/>
    <property type="match status" value="1"/>
</dbReference>
<dbReference type="SUPFAM" id="SSF48498">
    <property type="entry name" value="Tetracyclin repressor-like, C-terminal domain"/>
    <property type="match status" value="1"/>
</dbReference>
<feature type="domain" description="HTH tetR-type" evidence="5">
    <location>
        <begin position="6"/>
        <end position="66"/>
    </location>
</feature>
<proteinExistence type="predicted"/>
<dbReference type="PANTHER" id="PTHR47506">
    <property type="entry name" value="TRANSCRIPTIONAL REGULATORY PROTEIN"/>
    <property type="match status" value="1"/>
</dbReference>
<dbReference type="Pfam" id="PF16925">
    <property type="entry name" value="TetR_C_13"/>
    <property type="match status" value="1"/>
</dbReference>
<gene>
    <name evidence="6" type="ORF">APR03_004437</name>
</gene>
<dbReference type="PANTHER" id="PTHR47506:SF1">
    <property type="entry name" value="HTH-TYPE TRANSCRIPTIONAL REGULATOR YJDC"/>
    <property type="match status" value="1"/>
</dbReference>
<evidence type="ECO:0000256" key="2">
    <source>
        <dbReference type="ARBA" id="ARBA00023125"/>
    </source>
</evidence>
<dbReference type="Proteomes" id="UP001139493">
    <property type="component" value="Unassembled WGS sequence"/>
</dbReference>